<gene>
    <name evidence="2" type="ORF">ACFOUR_02595</name>
</gene>
<dbReference type="GeneID" id="73904570"/>
<proteinExistence type="predicted"/>
<feature type="region of interest" description="Disordered" evidence="1">
    <location>
        <begin position="1"/>
        <end position="24"/>
    </location>
</feature>
<evidence type="ECO:0000313" key="3">
    <source>
        <dbReference type="Proteomes" id="UP001595846"/>
    </source>
</evidence>
<reference evidence="2 3" key="1">
    <citation type="journal article" date="2019" name="Int. J. Syst. Evol. Microbiol.">
        <title>The Global Catalogue of Microorganisms (GCM) 10K type strain sequencing project: providing services to taxonomists for standard genome sequencing and annotation.</title>
        <authorList>
            <consortium name="The Broad Institute Genomics Platform"/>
            <consortium name="The Broad Institute Genome Sequencing Center for Infectious Disease"/>
            <person name="Wu L."/>
            <person name="Ma J."/>
        </authorList>
    </citation>
    <scope>NUCLEOTIDE SEQUENCE [LARGE SCALE GENOMIC DNA]</scope>
    <source>
        <strain evidence="2 3">IBRC-M 10256</strain>
    </source>
</reference>
<dbReference type="AlphaFoldDB" id="A0ABD5NKQ3"/>
<protein>
    <submittedName>
        <fullName evidence="2">Uncharacterized protein</fullName>
    </submittedName>
</protein>
<dbReference type="Proteomes" id="UP001595846">
    <property type="component" value="Unassembled WGS sequence"/>
</dbReference>
<accession>A0ABD5NKQ3</accession>
<dbReference type="RefSeq" id="WP_256531811.1">
    <property type="nucleotide sequence ID" value="NZ_CP101824.1"/>
</dbReference>
<evidence type="ECO:0000256" key="1">
    <source>
        <dbReference type="SAM" id="MobiDB-lite"/>
    </source>
</evidence>
<evidence type="ECO:0000313" key="2">
    <source>
        <dbReference type="EMBL" id="MFC3957263.1"/>
    </source>
</evidence>
<sequence>MPTLLSLMGDSDDHTDDPTDEQPTIERRRVLQATGAAGFVPIAGLNLDASSPSTASSVSVPDVVLSNLSDRTRTLELRLGTSPSGVGVQTDRTTVSLAPWEATKIASISSTFDSTVIQTFGEAGSATVAISDADDRYDSLSIDAGLGDSNRIVDVVAYPDELRMAKTHFDSFGFAGGESR</sequence>
<dbReference type="EMBL" id="JBHSAQ010000001">
    <property type="protein sequence ID" value="MFC3957263.1"/>
    <property type="molecule type" value="Genomic_DNA"/>
</dbReference>
<organism evidence="2 3">
    <name type="scientific">Halovivax cerinus</name>
    <dbReference type="NCBI Taxonomy" id="1487865"/>
    <lineage>
        <taxon>Archaea</taxon>
        <taxon>Methanobacteriati</taxon>
        <taxon>Methanobacteriota</taxon>
        <taxon>Stenosarchaea group</taxon>
        <taxon>Halobacteria</taxon>
        <taxon>Halobacteriales</taxon>
        <taxon>Natrialbaceae</taxon>
        <taxon>Halovivax</taxon>
    </lineage>
</organism>
<keyword evidence="3" id="KW-1185">Reference proteome</keyword>
<comment type="caution">
    <text evidence="2">The sequence shown here is derived from an EMBL/GenBank/DDBJ whole genome shotgun (WGS) entry which is preliminary data.</text>
</comment>
<name>A0ABD5NKQ3_9EURY</name>